<protein>
    <submittedName>
        <fullName evidence="2">Uncharacterized protein</fullName>
    </submittedName>
</protein>
<gene>
    <name evidence="2" type="ORF">NHU_03837</name>
</gene>
<dbReference type="Proteomes" id="UP000064912">
    <property type="component" value="Chromosome"/>
</dbReference>
<evidence type="ECO:0000313" key="3">
    <source>
        <dbReference type="Proteomes" id="UP000064912"/>
    </source>
</evidence>
<accession>A0A0D6B7D1</accession>
<proteinExistence type="predicted"/>
<name>A0A0D6B7D1_RHOSU</name>
<reference evidence="2 3" key="1">
    <citation type="submission" date="2015-02" db="EMBL/GenBank/DDBJ databases">
        <title>Genome sequene of Rhodovulum sulfidophilum DSM 2351.</title>
        <authorList>
            <person name="Nagao N."/>
        </authorList>
    </citation>
    <scope>NUCLEOTIDE SEQUENCE [LARGE SCALE GENOMIC DNA]</scope>
    <source>
        <strain evidence="2 3">DSM 2351</strain>
    </source>
</reference>
<dbReference type="AlphaFoldDB" id="A0A0D6B7D1"/>
<organism evidence="2 3">
    <name type="scientific">Rhodovulum sulfidophilum</name>
    <name type="common">Rhodobacter sulfidophilus</name>
    <dbReference type="NCBI Taxonomy" id="35806"/>
    <lineage>
        <taxon>Bacteria</taxon>
        <taxon>Pseudomonadati</taxon>
        <taxon>Pseudomonadota</taxon>
        <taxon>Alphaproteobacteria</taxon>
        <taxon>Rhodobacterales</taxon>
        <taxon>Paracoccaceae</taxon>
        <taxon>Rhodovulum</taxon>
    </lineage>
</organism>
<evidence type="ECO:0000313" key="2">
    <source>
        <dbReference type="EMBL" id="BAQ70961.1"/>
    </source>
</evidence>
<evidence type="ECO:0000256" key="1">
    <source>
        <dbReference type="SAM" id="MobiDB-lite"/>
    </source>
</evidence>
<feature type="region of interest" description="Disordered" evidence="1">
    <location>
        <begin position="51"/>
        <end position="79"/>
    </location>
</feature>
<dbReference type="EMBL" id="AP014800">
    <property type="protein sequence ID" value="BAQ70961.1"/>
    <property type="molecule type" value="Genomic_DNA"/>
</dbReference>
<feature type="region of interest" description="Disordered" evidence="1">
    <location>
        <begin position="1"/>
        <end position="31"/>
    </location>
</feature>
<dbReference type="KEGG" id="rsu:NHU_03837"/>
<sequence>MPPVARCPPCGNSAPKPGRSDGLAAAPLLSSRPVRPFSTIFPPVLRRLAGGQGLDRQAKSGSGGGLDPGGELKPGKPRI</sequence>